<dbReference type="Gene3D" id="3.40.50.1000">
    <property type="entry name" value="HAD superfamily/HAD-like"/>
    <property type="match status" value="1"/>
</dbReference>
<name>A0A512P8A0_9CELL</name>
<dbReference type="SFLD" id="SFLDG01129">
    <property type="entry name" value="C1.5:_HAD__Beta-PGM__Phosphata"/>
    <property type="match status" value="1"/>
</dbReference>
<dbReference type="InterPro" id="IPR051806">
    <property type="entry name" value="HAD-like_SPP"/>
</dbReference>
<dbReference type="InterPro" id="IPR023198">
    <property type="entry name" value="PGP-like_dom2"/>
</dbReference>
<protein>
    <submittedName>
        <fullName evidence="1">Phosphoglycolate phosphatase</fullName>
    </submittedName>
</protein>
<dbReference type="PANTHER" id="PTHR43481">
    <property type="entry name" value="FRUCTOSE-1-PHOSPHATE PHOSPHATASE"/>
    <property type="match status" value="1"/>
</dbReference>
<dbReference type="EMBL" id="BKAL01000001">
    <property type="protein sequence ID" value="GEP67427.1"/>
    <property type="molecule type" value="Genomic_DNA"/>
</dbReference>
<organism evidence="1 2">
    <name type="scientific">Cellulomonas soli</name>
    <dbReference type="NCBI Taxonomy" id="931535"/>
    <lineage>
        <taxon>Bacteria</taxon>
        <taxon>Bacillati</taxon>
        <taxon>Actinomycetota</taxon>
        <taxon>Actinomycetes</taxon>
        <taxon>Micrococcales</taxon>
        <taxon>Cellulomonadaceae</taxon>
        <taxon>Cellulomonas</taxon>
    </lineage>
</organism>
<dbReference type="AlphaFoldDB" id="A0A512P8A0"/>
<evidence type="ECO:0000313" key="1">
    <source>
        <dbReference type="EMBL" id="GEP67427.1"/>
    </source>
</evidence>
<evidence type="ECO:0000313" key="2">
    <source>
        <dbReference type="Proteomes" id="UP000321798"/>
    </source>
</evidence>
<accession>A0A512P8A0</accession>
<proteinExistence type="predicted"/>
<comment type="caution">
    <text evidence="1">The sequence shown here is derived from an EMBL/GenBank/DDBJ whole genome shotgun (WGS) entry which is preliminary data.</text>
</comment>
<dbReference type="InterPro" id="IPR006439">
    <property type="entry name" value="HAD-SF_hydro_IA"/>
</dbReference>
<dbReference type="RefSeq" id="WP_179561601.1">
    <property type="nucleotide sequence ID" value="NZ_BAABBJ010000005.1"/>
</dbReference>
<dbReference type="PANTHER" id="PTHR43481:SF4">
    <property type="entry name" value="GLYCEROL-1-PHOSPHATE PHOSPHOHYDROLASE 1-RELATED"/>
    <property type="match status" value="1"/>
</dbReference>
<sequence>MAGLLRPAAVLLDLDGTLIDSEPAWSRAVGDVARAHGLPWTPADDRAVVGWSIPALCTDLRRRGVPLGDEELTDRLHAHVGRTLRRELRWREGARELLVALQTAGVPCAWVTATHGGLARAVAACAPPGTVRVVVAGDDVRRPKPAPDGYLQAAACLGVDPVVCVAVEDSPTGVRAALASGARTYQVDPTQDVPADLVTHPHLVRLPGLGGLAHLLGLAGPVLTARTGTRSPAR</sequence>
<reference evidence="1 2" key="1">
    <citation type="submission" date="2019-07" db="EMBL/GenBank/DDBJ databases">
        <title>Whole genome shotgun sequence of Cellulomonas soli NBRC 109434.</title>
        <authorList>
            <person name="Hosoyama A."/>
            <person name="Uohara A."/>
            <person name="Ohji S."/>
            <person name="Ichikawa N."/>
        </authorList>
    </citation>
    <scope>NUCLEOTIDE SEQUENCE [LARGE SCALE GENOMIC DNA]</scope>
    <source>
        <strain evidence="1 2">NBRC 109434</strain>
    </source>
</reference>
<dbReference type="CDD" id="cd07505">
    <property type="entry name" value="HAD_BPGM-like"/>
    <property type="match status" value="1"/>
</dbReference>
<dbReference type="NCBIfam" id="TIGR01509">
    <property type="entry name" value="HAD-SF-IA-v3"/>
    <property type="match status" value="1"/>
</dbReference>
<dbReference type="Gene3D" id="1.10.150.240">
    <property type="entry name" value="Putative phosphatase, domain 2"/>
    <property type="match status" value="1"/>
</dbReference>
<dbReference type="SFLD" id="SFLDS00003">
    <property type="entry name" value="Haloacid_Dehalogenase"/>
    <property type="match status" value="1"/>
</dbReference>
<dbReference type="Proteomes" id="UP000321798">
    <property type="component" value="Unassembled WGS sequence"/>
</dbReference>
<keyword evidence="2" id="KW-1185">Reference proteome</keyword>
<dbReference type="Pfam" id="PF00702">
    <property type="entry name" value="Hydrolase"/>
    <property type="match status" value="1"/>
</dbReference>
<dbReference type="GO" id="GO:0050308">
    <property type="term" value="F:sugar-phosphatase activity"/>
    <property type="evidence" value="ECO:0007669"/>
    <property type="project" value="TreeGrafter"/>
</dbReference>
<dbReference type="InterPro" id="IPR023214">
    <property type="entry name" value="HAD_sf"/>
</dbReference>
<gene>
    <name evidence="1" type="ORF">CSO01_01420</name>
</gene>
<dbReference type="SUPFAM" id="SSF56784">
    <property type="entry name" value="HAD-like"/>
    <property type="match status" value="1"/>
</dbReference>
<dbReference type="InterPro" id="IPR036412">
    <property type="entry name" value="HAD-like_sf"/>
</dbReference>